<dbReference type="EC" id="2.8.5.2" evidence="14"/>
<evidence type="ECO:0000256" key="2">
    <source>
        <dbReference type="ARBA" id="ARBA00011530"/>
    </source>
</evidence>
<evidence type="ECO:0000256" key="5">
    <source>
        <dbReference type="ARBA" id="ARBA00022679"/>
    </source>
</evidence>
<keyword evidence="5 14" id="KW-0808">Transferase</keyword>
<proteinExistence type="inferred from homology"/>
<evidence type="ECO:0000256" key="4">
    <source>
        <dbReference type="ARBA" id="ARBA00022617"/>
    </source>
</evidence>
<evidence type="ECO:0000256" key="16">
    <source>
        <dbReference type="PIRSR" id="PIRSR038455-2"/>
    </source>
</evidence>
<feature type="binding site" description="axial binding residue" evidence="17">
    <location>
        <position position="144"/>
    </location>
    <ligand>
        <name>heme c</name>
        <dbReference type="ChEBI" id="CHEBI:61717"/>
        <label>1</label>
    </ligand>
    <ligandPart>
        <name>Fe</name>
        <dbReference type="ChEBI" id="CHEBI:18248"/>
    </ligandPart>
</feature>
<dbReference type="GO" id="GO:0046872">
    <property type="term" value="F:metal ion binding"/>
    <property type="evidence" value="ECO:0007669"/>
    <property type="project" value="UniProtKB-KW"/>
</dbReference>
<dbReference type="EMBL" id="FTOU01000013">
    <property type="protein sequence ID" value="SIT03326.1"/>
    <property type="molecule type" value="Genomic_DNA"/>
</dbReference>
<organism evidence="20 21">
    <name type="scientific">Paracoccus saliphilus</name>
    <dbReference type="NCBI Taxonomy" id="405559"/>
    <lineage>
        <taxon>Bacteria</taxon>
        <taxon>Pseudomonadati</taxon>
        <taxon>Pseudomonadota</taxon>
        <taxon>Alphaproteobacteria</taxon>
        <taxon>Rhodobacterales</taxon>
        <taxon>Paracoccaceae</taxon>
        <taxon>Paracoccus</taxon>
    </lineage>
</organism>
<dbReference type="GO" id="GO:0019417">
    <property type="term" value="P:sulfur oxidation"/>
    <property type="evidence" value="ECO:0007669"/>
    <property type="project" value="InterPro"/>
</dbReference>
<dbReference type="AlphaFoldDB" id="A0AA45W6P5"/>
<evidence type="ECO:0000256" key="10">
    <source>
        <dbReference type="ARBA" id="ARBA00023004"/>
    </source>
</evidence>
<dbReference type="GO" id="GO:0042597">
    <property type="term" value="C:periplasmic space"/>
    <property type="evidence" value="ECO:0007669"/>
    <property type="project" value="UniProtKB-SubCell"/>
</dbReference>
<accession>A0AA45W6P5</accession>
<feature type="binding site" description="axial binding residue" evidence="17">
    <location>
        <position position="112"/>
    </location>
    <ligand>
        <name>heme c</name>
        <dbReference type="ChEBI" id="CHEBI:61717"/>
        <label>1</label>
    </ligand>
    <ligandPart>
        <name>Fe</name>
        <dbReference type="ChEBI" id="CHEBI:18248"/>
    </ligandPart>
</feature>
<feature type="binding site" description="covalent" evidence="16">
    <location>
        <position position="210"/>
    </location>
    <ligand>
        <name>heme c</name>
        <dbReference type="ChEBI" id="CHEBI:61717"/>
        <label>2</label>
    </ligand>
</feature>
<sequence>MTTLIRPNVRAVMASALVLALSSPAMAQTEPEHTDPIVINGGEVEMQTAVPAPDHLEGAFDQIYSGWLFRDTETQAMQLDDFENPGLIFVDQGIDDWNTVEGEAGKSCASCHEGIESMEGLRAEVPKVNAEGELWAMEDYINDCRTNRMQAEALDWNGGRMKNLTAAISMQSRGMPMNVAIDGPAQPYWEQGKEMYYTRFGQLELACANCHEDHYGDWIRADHLSQGMTNGFPVYRLKQAALVSQHNRFRGCIRDTRAETFAMGTDEFRALELYVASRGNGLPVEGVSVRH</sequence>
<evidence type="ECO:0000256" key="8">
    <source>
        <dbReference type="ARBA" id="ARBA00022764"/>
    </source>
</evidence>
<reference evidence="20 21" key="1">
    <citation type="submission" date="2017-01" db="EMBL/GenBank/DDBJ databases">
        <authorList>
            <person name="Varghese N."/>
            <person name="Submissions S."/>
        </authorList>
    </citation>
    <scope>NUCLEOTIDE SEQUENCE [LARGE SCALE GENOMIC DNA]</scope>
    <source>
        <strain evidence="20 21">DSM 18447</strain>
    </source>
</reference>
<dbReference type="SUPFAM" id="SSF46626">
    <property type="entry name" value="Cytochrome c"/>
    <property type="match status" value="2"/>
</dbReference>
<comment type="catalytic activity">
    <reaction evidence="13 14">
        <text>S-sulfanyl-L-cysteinyl-[SoxY protein] + thiosulfate + 2 Fe(III)-[cytochrome c] = S-(2-sulfodisulfanyl)-L-cysteinyl-[SoxY protein] + 2 Fe(II)-[cytochrome c] + 2 H(+)</text>
        <dbReference type="Rhea" id="RHEA:51224"/>
        <dbReference type="Rhea" id="RHEA-COMP:10350"/>
        <dbReference type="Rhea" id="RHEA-COMP:14399"/>
        <dbReference type="Rhea" id="RHEA-COMP:14689"/>
        <dbReference type="Rhea" id="RHEA-COMP:14690"/>
        <dbReference type="ChEBI" id="CHEBI:15378"/>
        <dbReference type="ChEBI" id="CHEBI:29033"/>
        <dbReference type="ChEBI" id="CHEBI:29034"/>
        <dbReference type="ChEBI" id="CHEBI:33542"/>
        <dbReference type="ChEBI" id="CHEBI:61963"/>
        <dbReference type="ChEBI" id="CHEBI:140664"/>
        <dbReference type="EC" id="2.8.5.2"/>
    </reaction>
</comment>
<evidence type="ECO:0000256" key="1">
    <source>
        <dbReference type="ARBA" id="ARBA00004418"/>
    </source>
</evidence>
<evidence type="ECO:0000256" key="3">
    <source>
        <dbReference type="ARBA" id="ARBA00022448"/>
    </source>
</evidence>
<keyword evidence="4 14" id="KW-0349">Heme</keyword>
<comment type="function">
    <text evidence="14">C-type diheme cytochrome, which is part of the SoxAX cytochrome complex involved in sulfur oxidation. The SoxAX complex catalyzes the formation of a heterodisulfide bond between the conserved cysteine residue on a sulfur carrier SoxYZ complex subunit SoxY and thiosulfate or other inorganic sulfur substrates. This leads to the liberation of two electrons, which may be transferred from the SoxAX complex to another cytochrome c that then channels them into the respiratory electron transport chain. Some electrons may be used for reductive CO(2) fixation.</text>
</comment>
<name>A0AA45W6P5_9RHOB</name>
<feature type="binding site" description="covalent" evidence="16">
    <location>
        <position position="108"/>
    </location>
    <ligand>
        <name>heme c</name>
        <dbReference type="ChEBI" id="CHEBI:61717"/>
        <label>1</label>
    </ligand>
</feature>
<evidence type="ECO:0000313" key="21">
    <source>
        <dbReference type="Proteomes" id="UP000186216"/>
    </source>
</evidence>
<keyword evidence="7 18" id="KW-0732">Signal</keyword>
<dbReference type="InterPro" id="IPR009056">
    <property type="entry name" value="Cyt_c-like_dom"/>
</dbReference>
<evidence type="ECO:0000256" key="6">
    <source>
        <dbReference type="ARBA" id="ARBA00022723"/>
    </source>
</evidence>
<comment type="subunit">
    <text evidence="2 14">Heterodimer of SoxA and SoxX.</text>
</comment>
<dbReference type="Proteomes" id="UP000186216">
    <property type="component" value="Unassembled WGS sequence"/>
</dbReference>
<dbReference type="GO" id="GO:0009055">
    <property type="term" value="F:electron transfer activity"/>
    <property type="evidence" value="ECO:0007669"/>
    <property type="project" value="InterPro"/>
</dbReference>
<comment type="catalytic activity">
    <reaction evidence="12 14">
        <text>L-cysteinyl-[SoxY protein] + thiosulfate + 2 Fe(III)-[cytochrome c] = S-sulfosulfanyl-L-cysteinyl-[SoxY protein] + 2 Fe(II)-[cytochrome c] + 2 H(+)</text>
        <dbReference type="Rhea" id="RHEA:56720"/>
        <dbReference type="Rhea" id="RHEA-COMP:10350"/>
        <dbReference type="Rhea" id="RHEA-COMP:14328"/>
        <dbReference type="Rhea" id="RHEA-COMP:14399"/>
        <dbReference type="Rhea" id="RHEA-COMP:14691"/>
        <dbReference type="ChEBI" id="CHEBI:15378"/>
        <dbReference type="ChEBI" id="CHEBI:29033"/>
        <dbReference type="ChEBI" id="CHEBI:29034"/>
        <dbReference type="ChEBI" id="CHEBI:29950"/>
        <dbReference type="ChEBI" id="CHEBI:33542"/>
        <dbReference type="ChEBI" id="CHEBI:139321"/>
        <dbReference type="EC" id="2.8.5.2"/>
    </reaction>
</comment>
<evidence type="ECO:0000256" key="14">
    <source>
        <dbReference type="PIRNR" id="PIRNR038455"/>
    </source>
</evidence>
<evidence type="ECO:0000256" key="12">
    <source>
        <dbReference type="ARBA" id="ARBA00048077"/>
    </source>
</evidence>
<feature type="binding site" evidence="16">
    <location>
        <position position="248"/>
    </location>
    <ligand>
        <name>substrate</name>
    </ligand>
</feature>
<feature type="binding site" description="axial binding residue" evidence="17">
    <location>
        <position position="252"/>
    </location>
    <ligand>
        <name>heme c</name>
        <dbReference type="ChEBI" id="CHEBI:61717"/>
        <label>2</label>
    </ligand>
    <ligandPart>
        <name>Fe</name>
        <dbReference type="ChEBI" id="CHEBI:18248"/>
    </ligandPart>
</feature>
<evidence type="ECO:0000256" key="7">
    <source>
        <dbReference type="ARBA" id="ARBA00022729"/>
    </source>
</evidence>
<dbReference type="GO" id="GO:0016740">
    <property type="term" value="F:transferase activity"/>
    <property type="evidence" value="ECO:0007669"/>
    <property type="project" value="UniProtKB-KW"/>
</dbReference>
<keyword evidence="3 14" id="KW-0813">Transport</keyword>
<gene>
    <name evidence="20" type="ORF">SAMN05421772_11345</name>
</gene>
<dbReference type="InterPro" id="IPR036909">
    <property type="entry name" value="Cyt_c-like_dom_sf"/>
</dbReference>
<comment type="caution">
    <text evidence="20">The sequence shown here is derived from an EMBL/GenBank/DDBJ whole genome shotgun (WGS) entry which is preliminary data.</text>
</comment>
<comment type="subcellular location">
    <subcellularLocation>
        <location evidence="1 14">Periplasm</location>
    </subcellularLocation>
</comment>
<dbReference type="GO" id="GO:0020037">
    <property type="term" value="F:heme binding"/>
    <property type="evidence" value="ECO:0007669"/>
    <property type="project" value="InterPro"/>
</dbReference>
<dbReference type="RefSeq" id="WP_076527298.1">
    <property type="nucleotide sequence ID" value="NZ_CP067140.1"/>
</dbReference>
<keyword evidence="8 14" id="KW-0574">Periplasm</keyword>
<dbReference type="Gene3D" id="1.10.760.10">
    <property type="entry name" value="Cytochrome c-like domain"/>
    <property type="match status" value="2"/>
</dbReference>
<evidence type="ECO:0000256" key="15">
    <source>
        <dbReference type="PIRSR" id="PIRSR038455-1"/>
    </source>
</evidence>
<keyword evidence="6 14" id="KW-0479">Metal-binding</keyword>
<feature type="binding site" description="covalent" evidence="16">
    <location>
        <position position="207"/>
    </location>
    <ligand>
        <name>heme c</name>
        <dbReference type="ChEBI" id="CHEBI:61717"/>
        <label>2</label>
    </ligand>
</feature>
<dbReference type="Pfam" id="PF21342">
    <property type="entry name" value="SoxA-TsdA_cyt-c"/>
    <property type="match status" value="1"/>
</dbReference>
<evidence type="ECO:0000256" key="13">
    <source>
        <dbReference type="ARBA" id="ARBA00048423"/>
    </source>
</evidence>
<keyword evidence="9 14" id="KW-0249">Electron transport</keyword>
<evidence type="ECO:0000256" key="17">
    <source>
        <dbReference type="PIRSR" id="PIRSR038455-3"/>
    </source>
</evidence>
<evidence type="ECO:0000259" key="19">
    <source>
        <dbReference type="Pfam" id="PF21342"/>
    </source>
</evidence>
<dbReference type="PIRSF" id="PIRSF038455">
    <property type="entry name" value="SoxA"/>
    <property type="match status" value="1"/>
</dbReference>
<feature type="signal peptide" evidence="18">
    <location>
        <begin position="1"/>
        <end position="27"/>
    </location>
</feature>
<dbReference type="GO" id="GO:0070069">
    <property type="term" value="C:cytochrome complex"/>
    <property type="evidence" value="ECO:0007669"/>
    <property type="project" value="InterPro"/>
</dbReference>
<feature type="binding site" description="covalent" evidence="16">
    <location>
        <position position="111"/>
    </location>
    <ligand>
        <name>heme c</name>
        <dbReference type="ChEBI" id="CHEBI:61717"/>
        <label>1</label>
    </ligand>
</feature>
<comment type="similarity">
    <text evidence="11 14">Belongs to the SoxA family.</text>
</comment>
<evidence type="ECO:0000256" key="9">
    <source>
        <dbReference type="ARBA" id="ARBA00022982"/>
    </source>
</evidence>
<feature type="binding site" description="axial binding residue" evidence="17">
    <location>
        <position position="211"/>
    </location>
    <ligand>
        <name>heme c</name>
        <dbReference type="ChEBI" id="CHEBI:61717"/>
        <label>2</label>
    </ligand>
    <ligandPart>
        <name>Fe</name>
        <dbReference type="ChEBI" id="CHEBI:18248"/>
    </ligandPart>
</feature>
<keyword evidence="10 14" id="KW-0408">Iron</keyword>
<dbReference type="InterPro" id="IPR025710">
    <property type="entry name" value="SoxA"/>
</dbReference>
<dbReference type="NCBIfam" id="TIGR04484">
    <property type="entry name" value="thiosulf_SoxA"/>
    <property type="match status" value="1"/>
</dbReference>
<dbReference type="GO" id="GO:0016669">
    <property type="term" value="F:oxidoreductase activity, acting on a sulfur group of donors, cytochrome as acceptor"/>
    <property type="evidence" value="ECO:0007669"/>
    <property type="project" value="InterPro"/>
</dbReference>
<comment type="cofactor">
    <cofactor evidence="16">
        <name>heme</name>
        <dbReference type="ChEBI" id="CHEBI:30413"/>
    </cofactor>
    <text evidence="16">Binds 2 heme groups per subunit.</text>
</comment>
<comment type="cofactor">
    <cofactor evidence="14">
        <name>heme c</name>
        <dbReference type="ChEBI" id="CHEBI:61717"/>
    </cofactor>
    <text evidence="14">Binds 2 heme groups per subunit.</text>
</comment>
<evidence type="ECO:0000256" key="18">
    <source>
        <dbReference type="SAM" id="SignalP"/>
    </source>
</evidence>
<protein>
    <recommendedName>
        <fullName evidence="14">SoxAX cytochrome complex subunit A</fullName>
        <ecNumber evidence="14">2.8.5.2</ecNumber>
    </recommendedName>
    <alternativeName>
        <fullName evidence="14">Protein SoxA</fullName>
    </alternativeName>
    <alternativeName>
        <fullName evidence="14">Sulfur oxidizing protein A</fullName>
    </alternativeName>
    <alternativeName>
        <fullName evidence="14">Thiosulfate-oxidizing multienzyme system protein SoxA</fullName>
    </alternativeName>
</protein>
<feature type="domain" description="Cytochrome c" evidence="19">
    <location>
        <begin position="92"/>
        <end position="177"/>
    </location>
</feature>
<feature type="chain" id="PRO_5041337150" description="SoxAX cytochrome complex subunit A" evidence="18">
    <location>
        <begin position="28"/>
        <end position="291"/>
    </location>
</feature>
<feature type="active site" description="Cysteine persulfide intermediate" evidence="15">
    <location>
        <position position="252"/>
    </location>
</feature>
<evidence type="ECO:0000313" key="20">
    <source>
        <dbReference type="EMBL" id="SIT03326.1"/>
    </source>
</evidence>
<evidence type="ECO:0000256" key="11">
    <source>
        <dbReference type="ARBA" id="ARBA00025746"/>
    </source>
</evidence>